<evidence type="ECO:0000313" key="2">
    <source>
        <dbReference type="EMBL" id="MFC5452944.1"/>
    </source>
</evidence>
<evidence type="ECO:0000259" key="1">
    <source>
        <dbReference type="Pfam" id="PF00149"/>
    </source>
</evidence>
<evidence type="ECO:0000313" key="3">
    <source>
        <dbReference type="Proteomes" id="UP001596044"/>
    </source>
</evidence>
<dbReference type="RefSeq" id="WP_270879204.1">
    <property type="nucleotide sequence ID" value="NZ_JAQFVF010000023.1"/>
</dbReference>
<dbReference type="Gene3D" id="3.60.21.10">
    <property type="match status" value="1"/>
</dbReference>
<dbReference type="InterPro" id="IPR029052">
    <property type="entry name" value="Metallo-depent_PP-like"/>
</dbReference>
<gene>
    <name evidence="2" type="ORF">ACFPOG_32550</name>
</gene>
<keyword evidence="3" id="KW-1185">Reference proteome</keyword>
<comment type="caution">
    <text evidence="2">The sequence shown here is derived from an EMBL/GenBank/DDBJ whole genome shotgun (WGS) entry which is preliminary data.</text>
</comment>
<dbReference type="SUPFAM" id="SSF56300">
    <property type="entry name" value="Metallo-dependent phosphatases"/>
    <property type="match status" value="1"/>
</dbReference>
<dbReference type="EMBL" id="JBHSMJ010000065">
    <property type="protein sequence ID" value="MFC5452944.1"/>
    <property type="molecule type" value="Genomic_DNA"/>
</dbReference>
<dbReference type="InterPro" id="IPR004843">
    <property type="entry name" value="Calcineurin-like_PHP"/>
</dbReference>
<dbReference type="Pfam" id="PF00149">
    <property type="entry name" value="Metallophos"/>
    <property type="match status" value="1"/>
</dbReference>
<proteinExistence type="predicted"/>
<feature type="domain" description="Calcineurin-like phosphoesterase" evidence="1">
    <location>
        <begin position="5"/>
        <end position="240"/>
    </location>
</feature>
<protein>
    <submittedName>
        <fullName evidence="2">Metallophosphoesterase</fullName>
    </submittedName>
</protein>
<dbReference type="PANTHER" id="PTHR37844:SF2">
    <property type="entry name" value="SER_THR PROTEIN PHOSPHATASE SUPERFAMILY (AFU_ORTHOLOGUE AFUA_1G14840)"/>
    <property type="match status" value="1"/>
</dbReference>
<name>A0ABW0KI22_9BACL</name>
<dbReference type="Proteomes" id="UP001596044">
    <property type="component" value="Unassembled WGS sequence"/>
</dbReference>
<organism evidence="2 3">
    <name type="scientific">Paenibacillus aestuarii</name>
    <dbReference type="NCBI Taxonomy" id="516965"/>
    <lineage>
        <taxon>Bacteria</taxon>
        <taxon>Bacillati</taxon>
        <taxon>Bacillota</taxon>
        <taxon>Bacilli</taxon>
        <taxon>Bacillales</taxon>
        <taxon>Paenibacillaceae</taxon>
        <taxon>Paenibacillus</taxon>
    </lineage>
</organism>
<sequence length="274" mass="32171">MRQFDLISDIHLDFWVNETSSLWWQEWKLKRFIRKLLPEDVSNTLLIAGDLGHSNKQNYLFLKQLKKYYANIVVVMGNHDYYLDKASLARQGSRDSMDRCRHMMMIADRLPGIRYLDGDTVMLDGIVFGGCGMWYDLQYGIQVLKSTQDHIFKQWIQVSNDYTHLRGKPRMTLDMFQLEKAKLEKVIAASDVIVTHVSPDWSRVPKGRELELTTSFYYFDGSGYADQLAGKIWCFGHIHERMDYVEHRCRFINASLGYPKQRREVPAKIRTITI</sequence>
<reference evidence="3" key="1">
    <citation type="journal article" date="2019" name="Int. J. Syst. Evol. Microbiol.">
        <title>The Global Catalogue of Microorganisms (GCM) 10K type strain sequencing project: providing services to taxonomists for standard genome sequencing and annotation.</title>
        <authorList>
            <consortium name="The Broad Institute Genomics Platform"/>
            <consortium name="The Broad Institute Genome Sequencing Center for Infectious Disease"/>
            <person name="Wu L."/>
            <person name="Ma J."/>
        </authorList>
    </citation>
    <scope>NUCLEOTIDE SEQUENCE [LARGE SCALE GENOMIC DNA]</scope>
    <source>
        <strain evidence="3">KACC 11904</strain>
    </source>
</reference>
<accession>A0ABW0KI22</accession>
<dbReference type="PANTHER" id="PTHR37844">
    <property type="entry name" value="SER/THR PROTEIN PHOSPHATASE SUPERFAMILY (AFU_ORTHOLOGUE AFUA_1G14840)"/>
    <property type="match status" value="1"/>
</dbReference>